<dbReference type="InterPro" id="IPR002656">
    <property type="entry name" value="Acyl_transf_3_dom"/>
</dbReference>
<dbReference type="InterPro" id="IPR050879">
    <property type="entry name" value="Acyltransferase_3"/>
</dbReference>
<dbReference type="EMBL" id="JAERMS010000003">
    <property type="protein sequence ID" value="MBO1362527.1"/>
    <property type="molecule type" value="Genomic_DNA"/>
</dbReference>
<evidence type="ECO:0000256" key="1">
    <source>
        <dbReference type="SAM" id="Phobius"/>
    </source>
</evidence>
<feature type="transmembrane region" description="Helical" evidence="1">
    <location>
        <begin position="190"/>
        <end position="207"/>
    </location>
</feature>
<keyword evidence="3" id="KW-0012">Acyltransferase</keyword>
<keyword evidence="1" id="KW-0812">Transmembrane</keyword>
<feature type="transmembrane region" description="Helical" evidence="1">
    <location>
        <begin position="128"/>
        <end position="146"/>
    </location>
</feature>
<dbReference type="Pfam" id="PF01757">
    <property type="entry name" value="Acyl_transf_3"/>
    <property type="match status" value="1"/>
</dbReference>
<keyword evidence="1" id="KW-1133">Transmembrane helix</keyword>
<dbReference type="RefSeq" id="WP_107581756.1">
    <property type="nucleotide sequence ID" value="NZ_JAERMS010000003.1"/>
</dbReference>
<dbReference type="GO" id="GO:0016746">
    <property type="term" value="F:acyltransferase activity"/>
    <property type="evidence" value="ECO:0007669"/>
    <property type="project" value="UniProtKB-KW"/>
</dbReference>
<organism evidence="3 4">
    <name type="scientific">Prevotella illustrans</name>
    <dbReference type="NCBI Taxonomy" id="2800387"/>
    <lineage>
        <taxon>Bacteria</taxon>
        <taxon>Pseudomonadati</taxon>
        <taxon>Bacteroidota</taxon>
        <taxon>Bacteroidia</taxon>
        <taxon>Bacteroidales</taxon>
        <taxon>Prevotellaceae</taxon>
        <taxon>Prevotella</taxon>
    </lineage>
</organism>
<name>A0ABS3M2W7_9BACT</name>
<dbReference type="PANTHER" id="PTHR23028:SF134">
    <property type="entry name" value="PUTATIVE (AFU_ORTHOLOGUE AFUA_4G08520)-RELATED"/>
    <property type="match status" value="1"/>
</dbReference>
<reference evidence="3 4" key="1">
    <citation type="submission" date="2021-01" db="EMBL/GenBank/DDBJ databases">
        <title>Prevotella A2931 sp. nov.</title>
        <authorList>
            <person name="Buhl M."/>
            <person name="Oberhettinger P."/>
        </authorList>
    </citation>
    <scope>NUCLEOTIDE SEQUENCE [LARGE SCALE GENOMIC DNA]</scope>
    <source>
        <strain evidence="3 4">A2931</strain>
    </source>
</reference>
<feature type="transmembrane region" description="Helical" evidence="1">
    <location>
        <begin position="59"/>
        <end position="78"/>
    </location>
</feature>
<sequence>MESHSAVVFADSKPHYQLLDGLRGVAALLVLWYHVNEGFGFAGYVNGVSDGSVVQFNHGYLAVDFFFILSGFVIGYAYDDRWQRGFTKREFFRRRLIRLHPMVVMGAVIGLATFLLQGSVRWDGTSVPLSLSMLALLCTLFMIPAAPGSSYDVRGNAEMFSLNGPAWSLFFEYIGNILYALFIHKLSTKVLAVLTAVLGLLLAWFTMSDATGTGSFGVGWTLDGLNFWGGMLRMMFPYTAGMLLSRVFRPVKTRGAFWLCSLVMLLLFAVPYINGNEPFCRNGLFEAACIILVFPAIVWIGASGTTTDRRSTRICRFLGDISFPLYIIHYPFMYLFYAWMIRHEVYTFSACPWLSVVVMAGNIALAYLLFRFFDLPVRKWLNRKTTTK</sequence>
<feature type="transmembrane region" description="Helical" evidence="1">
    <location>
        <begin position="98"/>
        <end position="116"/>
    </location>
</feature>
<dbReference type="Proteomes" id="UP000664265">
    <property type="component" value="Unassembled WGS sequence"/>
</dbReference>
<comment type="caution">
    <text evidence="3">The sequence shown here is derived from an EMBL/GenBank/DDBJ whole genome shotgun (WGS) entry which is preliminary data.</text>
</comment>
<proteinExistence type="predicted"/>
<protein>
    <submittedName>
        <fullName evidence="3">Acyltransferase</fullName>
    </submittedName>
</protein>
<feature type="transmembrane region" description="Helical" evidence="1">
    <location>
        <begin position="285"/>
        <end position="302"/>
    </location>
</feature>
<gene>
    <name evidence="3" type="ORF">JHU38_01785</name>
</gene>
<feature type="transmembrane region" description="Helical" evidence="1">
    <location>
        <begin position="256"/>
        <end position="273"/>
    </location>
</feature>
<dbReference type="PANTHER" id="PTHR23028">
    <property type="entry name" value="ACETYLTRANSFERASE"/>
    <property type="match status" value="1"/>
</dbReference>
<evidence type="ECO:0000313" key="3">
    <source>
        <dbReference type="EMBL" id="MBO1362527.1"/>
    </source>
</evidence>
<accession>A0ABS3M2W7</accession>
<feature type="transmembrane region" description="Helical" evidence="1">
    <location>
        <begin position="323"/>
        <end position="341"/>
    </location>
</feature>
<feature type="transmembrane region" description="Helical" evidence="1">
    <location>
        <begin position="227"/>
        <end position="244"/>
    </location>
</feature>
<feature type="transmembrane region" description="Helical" evidence="1">
    <location>
        <begin position="166"/>
        <end position="183"/>
    </location>
</feature>
<keyword evidence="1" id="KW-0472">Membrane</keyword>
<evidence type="ECO:0000313" key="4">
    <source>
        <dbReference type="Proteomes" id="UP000664265"/>
    </source>
</evidence>
<feature type="domain" description="Acyltransferase 3" evidence="2">
    <location>
        <begin position="19"/>
        <end position="370"/>
    </location>
</feature>
<keyword evidence="4" id="KW-1185">Reference proteome</keyword>
<evidence type="ECO:0000259" key="2">
    <source>
        <dbReference type="Pfam" id="PF01757"/>
    </source>
</evidence>
<feature type="transmembrane region" description="Helical" evidence="1">
    <location>
        <begin position="353"/>
        <end position="373"/>
    </location>
</feature>
<keyword evidence="3" id="KW-0808">Transferase</keyword>